<dbReference type="InterPro" id="IPR036576">
    <property type="entry name" value="WRKY_dom_sf"/>
</dbReference>
<keyword evidence="9" id="KW-1185">Reference proteome</keyword>
<dbReference type="InterPro" id="IPR003657">
    <property type="entry name" value="WRKY_dom"/>
</dbReference>
<feature type="region of interest" description="Disordered" evidence="6">
    <location>
        <begin position="221"/>
        <end position="243"/>
    </location>
</feature>
<dbReference type="PROSITE" id="PS50811">
    <property type="entry name" value="WRKY"/>
    <property type="match status" value="1"/>
</dbReference>
<dbReference type="Pfam" id="PF03106">
    <property type="entry name" value="WRKY"/>
    <property type="match status" value="1"/>
</dbReference>
<evidence type="ECO:0000256" key="3">
    <source>
        <dbReference type="ARBA" id="ARBA00023125"/>
    </source>
</evidence>
<comment type="subcellular location">
    <subcellularLocation>
        <location evidence="1">Nucleus</location>
    </subcellularLocation>
</comment>
<evidence type="ECO:0000256" key="5">
    <source>
        <dbReference type="ARBA" id="ARBA00023242"/>
    </source>
</evidence>
<evidence type="ECO:0000256" key="4">
    <source>
        <dbReference type="ARBA" id="ARBA00023163"/>
    </source>
</evidence>
<accession>A0AA36DVZ2</accession>
<evidence type="ECO:0000259" key="7">
    <source>
        <dbReference type="PROSITE" id="PS50811"/>
    </source>
</evidence>
<keyword evidence="5" id="KW-0539">Nucleus</keyword>
<protein>
    <recommendedName>
        <fullName evidence="7">WRKY domain-containing protein</fullName>
    </recommendedName>
</protein>
<dbReference type="InterPro" id="IPR044810">
    <property type="entry name" value="WRKY_plant"/>
</dbReference>
<evidence type="ECO:0000256" key="2">
    <source>
        <dbReference type="ARBA" id="ARBA00023015"/>
    </source>
</evidence>
<sequence length="313" mass="34996">MEKNKKRLNETLIKGEDSAKKLQALLCRRAYNDGSVSVEDLVMEILGSFSRGLSMLRSCDSGEFAGAPASPYMTLATSGDQTPEVKNRKKPAPALKERRGCYKRRRTIDSRVITSVTIEDGYAWRKYGQKMILNSQSPRCYYRCTHKPDHGCKAQKQVQKLEDESNMYHITYFGHHTCPTQNNFSHSGVVLDFNGGASKNHHSLSNSPSAITNFQVQPSIKQEVESKTQSTDVSVSDNVSSANDGYSHSSPALEWNEIWQHDHLGSSGHEGPPFVWFDNEDSCASTSSHGYLDMDFLNNDGFSSDFLFDEVLS</sequence>
<dbReference type="GO" id="GO:0005634">
    <property type="term" value="C:nucleus"/>
    <property type="evidence" value="ECO:0007669"/>
    <property type="project" value="UniProtKB-SubCell"/>
</dbReference>
<dbReference type="Proteomes" id="UP001177003">
    <property type="component" value="Chromosome 2"/>
</dbReference>
<dbReference type="PANTHER" id="PTHR31282">
    <property type="entry name" value="WRKY TRANSCRIPTION FACTOR 21-RELATED"/>
    <property type="match status" value="1"/>
</dbReference>
<proteinExistence type="predicted"/>
<evidence type="ECO:0000256" key="1">
    <source>
        <dbReference type="ARBA" id="ARBA00004123"/>
    </source>
</evidence>
<dbReference type="SMART" id="SM00774">
    <property type="entry name" value="WRKY"/>
    <property type="match status" value="1"/>
</dbReference>
<organism evidence="8 9">
    <name type="scientific">Lactuca saligna</name>
    <name type="common">Willowleaf lettuce</name>
    <dbReference type="NCBI Taxonomy" id="75948"/>
    <lineage>
        <taxon>Eukaryota</taxon>
        <taxon>Viridiplantae</taxon>
        <taxon>Streptophyta</taxon>
        <taxon>Embryophyta</taxon>
        <taxon>Tracheophyta</taxon>
        <taxon>Spermatophyta</taxon>
        <taxon>Magnoliopsida</taxon>
        <taxon>eudicotyledons</taxon>
        <taxon>Gunneridae</taxon>
        <taxon>Pentapetalae</taxon>
        <taxon>asterids</taxon>
        <taxon>campanulids</taxon>
        <taxon>Asterales</taxon>
        <taxon>Asteraceae</taxon>
        <taxon>Cichorioideae</taxon>
        <taxon>Cichorieae</taxon>
        <taxon>Lactucinae</taxon>
        <taxon>Lactuca</taxon>
    </lineage>
</organism>
<feature type="compositionally biased region" description="Low complexity" evidence="6">
    <location>
        <begin position="230"/>
        <end position="243"/>
    </location>
</feature>
<dbReference type="EMBL" id="OX465078">
    <property type="protein sequence ID" value="CAI9273864.1"/>
    <property type="molecule type" value="Genomic_DNA"/>
</dbReference>
<keyword evidence="3" id="KW-0238">DNA-binding</keyword>
<evidence type="ECO:0000313" key="9">
    <source>
        <dbReference type="Proteomes" id="UP001177003"/>
    </source>
</evidence>
<evidence type="ECO:0000256" key="6">
    <source>
        <dbReference type="SAM" id="MobiDB-lite"/>
    </source>
</evidence>
<dbReference type="Gene3D" id="2.20.25.80">
    <property type="entry name" value="WRKY domain"/>
    <property type="match status" value="1"/>
</dbReference>
<dbReference type="SUPFAM" id="SSF118290">
    <property type="entry name" value="WRKY DNA-binding domain"/>
    <property type="match status" value="1"/>
</dbReference>
<feature type="domain" description="WRKY" evidence="7">
    <location>
        <begin position="113"/>
        <end position="181"/>
    </location>
</feature>
<dbReference type="AlphaFoldDB" id="A0AA36DVZ2"/>
<keyword evidence="4" id="KW-0804">Transcription</keyword>
<evidence type="ECO:0000313" key="8">
    <source>
        <dbReference type="EMBL" id="CAI9273864.1"/>
    </source>
</evidence>
<dbReference type="GO" id="GO:0003700">
    <property type="term" value="F:DNA-binding transcription factor activity"/>
    <property type="evidence" value="ECO:0007669"/>
    <property type="project" value="InterPro"/>
</dbReference>
<dbReference type="GO" id="GO:0043565">
    <property type="term" value="F:sequence-specific DNA binding"/>
    <property type="evidence" value="ECO:0007669"/>
    <property type="project" value="InterPro"/>
</dbReference>
<gene>
    <name evidence="8" type="ORF">LSALG_LOCUS13986</name>
</gene>
<reference evidence="8" key="1">
    <citation type="submission" date="2023-04" db="EMBL/GenBank/DDBJ databases">
        <authorList>
            <person name="Vijverberg K."/>
            <person name="Xiong W."/>
            <person name="Schranz E."/>
        </authorList>
    </citation>
    <scope>NUCLEOTIDE SEQUENCE</scope>
</reference>
<keyword evidence="2" id="KW-0805">Transcription regulation</keyword>
<name>A0AA36DVZ2_LACSI</name>